<organism evidence="2 3">
    <name type="scientific">Kibdelosporangium aridum</name>
    <dbReference type="NCBI Taxonomy" id="2030"/>
    <lineage>
        <taxon>Bacteria</taxon>
        <taxon>Bacillati</taxon>
        <taxon>Actinomycetota</taxon>
        <taxon>Actinomycetes</taxon>
        <taxon>Pseudonocardiales</taxon>
        <taxon>Pseudonocardiaceae</taxon>
        <taxon>Kibdelosporangium</taxon>
    </lineage>
</organism>
<accession>A0A1Y5XJG6</accession>
<evidence type="ECO:0000313" key="3">
    <source>
        <dbReference type="Proteomes" id="UP000192674"/>
    </source>
</evidence>
<sequence>MHSTGVSRVTEHAFPQPNRYRVRVPLPSLGRSRSKSANTRRPAADQLAPDTELESYLAAIAPEADVETTASGRRFGNAEVYQLRLSLIANEQLRELAAHRQTSPHALAQEWVMERLSWEAQQLPRYPQS</sequence>
<feature type="region of interest" description="Disordered" evidence="1">
    <location>
        <begin position="1"/>
        <end position="50"/>
    </location>
</feature>
<proteinExistence type="predicted"/>
<keyword evidence="3" id="KW-1185">Reference proteome</keyword>
<reference evidence="2 3" key="1">
    <citation type="submission" date="2017-04" db="EMBL/GenBank/DDBJ databases">
        <authorList>
            <person name="Afonso C.L."/>
            <person name="Miller P.J."/>
            <person name="Scott M.A."/>
            <person name="Spackman E."/>
            <person name="Goraichik I."/>
            <person name="Dimitrov K.M."/>
            <person name="Suarez D.L."/>
            <person name="Swayne D.E."/>
        </authorList>
    </citation>
    <scope>NUCLEOTIDE SEQUENCE [LARGE SCALE GENOMIC DNA]</scope>
    <source>
        <strain evidence="2 3">DSM 43828</strain>
    </source>
</reference>
<evidence type="ECO:0000313" key="2">
    <source>
        <dbReference type="EMBL" id="SMC92719.1"/>
    </source>
</evidence>
<dbReference type="EMBL" id="FWXV01000002">
    <property type="protein sequence ID" value="SMC92719.1"/>
    <property type="molecule type" value="Genomic_DNA"/>
</dbReference>
<protein>
    <submittedName>
        <fullName evidence="2">Uncharacterized protein</fullName>
    </submittedName>
</protein>
<name>A0A1Y5XJG6_KIBAR</name>
<evidence type="ECO:0000256" key="1">
    <source>
        <dbReference type="SAM" id="MobiDB-lite"/>
    </source>
</evidence>
<dbReference type="AlphaFoldDB" id="A0A1Y5XJG6"/>
<gene>
    <name evidence="2" type="ORF">SAMN05661093_02874</name>
</gene>
<dbReference type="Proteomes" id="UP000192674">
    <property type="component" value="Unassembled WGS sequence"/>
</dbReference>